<comment type="catalytic activity">
    <reaction evidence="8 9">
        <text>N(6)-[(R)-lipoyl]-L-lysyl-[protein] + pyruvate + H(+) = N(6)-[(R)-S(8)-acetyldihydrolipoyl]-L-lysyl-[protein] + CO2</text>
        <dbReference type="Rhea" id="RHEA:19189"/>
        <dbReference type="Rhea" id="RHEA-COMP:10474"/>
        <dbReference type="Rhea" id="RHEA-COMP:10478"/>
        <dbReference type="ChEBI" id="CHEBI:15361"/>
        <dbReference type="ChEBI" id="CHEBI:15378"/>
        <dbReference type="ChEBI" id="CHEBI:16526"/>
        <dbReference type="ChEBI" id="CHEBI:83099"/>
        <dbReference type="ChEBI" id="CHEBI:83111"/>
        <dbReference type="EC" id="1.2.4.1"/>
    </reaction>
</comment>
<dbReference type="PANTHER" id="PTHR43825:SF3">
    <property type="entry name" value="PYRUVATE DEHYDROGENASE E1 COMPONENT"/>
    <property type="match status" value="1"/>
</dbReference>
<gene>
    <name evidence="12" type="primary">aceE</name>
    <name evidence="12" type="ORF">IAE60_04770</name>
</gene>
<evidence type="ECO:0000256" key="9">
    <source>
        <dbReference type="PIRNR" id="PIRNR000156"/>
    </source>
</evidence>
<dbReference type="SUPFAM" id="SSF52518">
    <property type="entry name" value="Thiamin diphosphate-binding fold (THDP-binding)"/>
    <property type="match status" value="2"/>
</dbReference>
<organism evidence="12 13">
    <name type="scientific">Pseudoxanthomonas mexicana</name>
    <dbReference type="NCBI Taxonomy" id="128785"/>
    <lineage>
        <taxon>Bacteria</taxon>
        <taxon>Pseudomonadati</taxon>
        <taxon>Pseudomonadota</taxon>
        <taxon>Gammaproteobacteria</taxon>
        <taxon>Lysobacterales</taxon>
        <taxon>Lysobacteraceae</taxon>
        <taxon>Pseudoxanthomonas</taxon>
    </lineage>
</organism>
<comment type="function">
    <text evidence="2 9">Component of the pyruvate dehydrogenase (PDH) complex, that catalyzes the overall conversion of pyruvate to acetyl-CoA and CO(2).</text>
</comment>
<dbReference type="Gene3D" id="3.40.50.920">
    <property type="match status" value="1"/>
</dbReference>
<evidence type="ECO:0000259" key="11">
    <source>
        <dbReference type="PROSITE" id="PS50003"/>
    </source>
</evidence>
<keyword evidence="7 9" id="KW-0670">Pyruvate</keyword>
<dbReference type="EMBL" id="CP060731">
    <property type="protein sequence ID" value="QNN78744.1"/>
    <property type="molecule type" value="Genomic_DNA"/>
</dbReference>
<dbReference type="EC" id="1.2.4.1" evidence="3 9"/>
<dbReference type="FunFam" id="3.40.50.970:FF:000011">
    <property type="entry name" value="Pyruvate dehydrogenase E1 component"/>
    <property type="match status" value="1"/>
</dbReference>
<dbReference type="InterPro" id="IPR009014">
    <property type="entry name" value="Transketo_C/PFOR_II"/>
</dbReference>
<dbReference type="NCBIfam" id="TIGR00759">
    <property type="entry name" value="aceE"/>
    <property type="match status" value="1"/>
</dbReference>
<evidence type="ECO:0000256" key="6">
    <source>
        <dbReference type="ARBA" id="ARBA00023052"/>
    </source>
</evidence>
<comment type="cofactor">
    <cofactor evidence="10">
        <name>Mg(2+)</name>
        <dbReference type="ChEBI" id="CHEBI:18420"/>
    </cofactor>
</comment>
<evidence type="ECO:0000256" key="1">
    <source>
        <dbReference type="ARBA" id="ARBA00001964"/>
    </source>
</evidence>
<evidence type="ECO:0000256" key="7">
    <source>
        <dbReference type="ARBA" id="ARBA00023317"/>
    </source>
</evidence>
<accession>A0A7G9TF69</accession>
<proteinExistence type="predicted"/>
<dbReference type="InterPro" id="IPR029061">
    <property type="entry name" value="THDP-binding"/>
</dbReference>
<keyword evidence="10" id="KW-0460">Magnesium</keyword>
<evidence type="ECO:0000313" key="13">
    <source>
        <dbReference type="Proteomes" id="UP000515838"/>
    </source>
</evidence>
<dbReference type="InterPro" id="IPR055152">
    <property type="entry name" value="Transketolase-like_C_2"/>
</dbReference>
<dbReference type="Proteomes" id="UP000515838">
    <property type="component" value="Chromosome"/>
</dbReference>
<dbReference type="CDD" id="cd02017">
    <property type="entry name" value="TPP_E1_EcPDC_like"/>
    <property type="match status" value="1"/>
</dbReference>
<dbReference type="Pfam" id="PF22613">
    <property type="entry name" value="Transketolase_C_1"/>
    <property type="match status" value="1"/>
</dbReference>
<keyword evidence="5 9" id="KW-0560">Oxidoreductase</keyword>
<dbReference type="Pfam" id="PF17831">
    <property type="entry name" value="PDH_E1_M"/>
    <property type="match status" value="1"/>
</dbReference>
<evidence type="ECO:0000256" key="5">
    <source>
        <dbReference type="ARBA" id="ARBA00023002"/>
    </source>
</evidence>
<evidence type="ECO:0000256" key="10">
    <source>
        <dbReference type="PIRSR" id="PIRSR000156-1"/>
    </source>
</evidence>
<dbReference type="Gene3D" id="3.40.50.970">
    <property type="match status" value="2"/>
</dbReference>
<dbReference type="GO" id="GO:0046872">
    <property type="term" value="F:metal ion binding"/>
    <property type="evidence" value="ECO:0007669"/>
    <property type="project" value="UniProtKB-KW"/>
</dbReference>
<dbReference type="AlphaFoldDB" id="A0A7G9TF69"/>
<evidence type="ECO:0000256" key="3">
    <source>
        <dbReference type="ARBA" id="ARBA00012281"/>
    </source>
</evidence>
<dbReference type="SUPFAM" id="SSF52922">
    <property type="entry name" value="TK C-terminal domain-like"/>
    <property type="match status" value="1"/>
</dbReference>
<dbReference type="InterPro" id="IPR051157">
    <property type="entry name" value="PDH/Transketolase"/>
</dbReference>
<keyword evidence="6 9" id="KW-0786">Thiamine pyrophosphate</keyword>
<evidence type="ECO:0000256" key="4">
    <source>
        <dbReference type="ARBA" id="ARBA00017172"/>
    </source>
</evidence>
<reference evidence="12 13" key="1">
    <citation type="submission" date="2020-08" db="EMBL/GenBank/DDBJ databases">
        <title>Streptomycin Non-resistant strain, P. mexicana.</title>
        <authorList>
            <person name="Ganesh-Kumar S."/>
            <person name="Zhe T."/>
            <person name="Yu Z."/>
            <person name="Min Y."/>
        </authorList>
    </citation>
    <scope>NUCLEOTIDE SEQUENCE [LARGE SCALE GENOMIC DNA]</scope>
    <source>
        <strain evidence="12 13">GTZY2</strain>
    </source>
</reference>
<comment type="cofactor">
    <cofactor evidence="1 9">
        <name>thiamine diphosphate</name>
        <dbReference type="ChEBI" id="CHEBI:58937"/>
    </cofactor>
</comment>
<feature type="binding site" evidence="10">
    <location>
        <position position="265"/>
    </location>
    <ligand>
        <name>Mg(2+)</name>
        <dbReference type="ChEBI" id="CHEBI:18420"/>
    </ligand>
</feature>
<protein>
    <recommendedName>
        <fullName evidence="4 9">Pyruvate dehydrogenase E1 component</fullName>
        <ecNumber evidence="3 9">1.2.4.1</ecNumber>
    </recommendedName>
</protein>
<evidence type="ECO:0000256" key="2">
    <source>
        <dbReference type="ARBA" id="ARBA00003157"/>
    </source>
</evidence>
<feature type="domain" description="PH" evidence="11">
    <location>
        <begin position="1"/>
        <end position="29"/>
    </location>
</feature>
<dbReference type="InterPro" id="IPR001849">
    <property type="entry name" value="PH_domain"/>
</dbReference>
<dbReference type="InterPro" id="IPR005474">
    <property type="entry name" value="Transketolase_N"/>
</dbReference>
<dbReference type="GeneID" id="81470268"/>
<keyword evidence="10" id="KW-0479">Metal-binding</keyword>
<evidence type="ECO:0000256" key="8">
    <source>
        <dbReference type="ARBA" id="ARBA00051231"/>
    </source>
</evidence>
<feature type="binding site" evidence="10">
    <location>
        <position position="233"/>
    </location>
    <ligand>
        <name>Mg(2+)</name>
        <dbReference type="ChEBI" id="CHEBI:18420"/>
    </ligand>
</feature>
<dbReference type="RefSeq" id="WP_187574063.1">
    <property type="nucleotide sequence ID" value="NZ_CP060731.1"/>
</dbReference>
<dbReference type="GO" id="GO:0004739">
    <property type="term" value="F:pyruvate dehydrogenase (acetyl-transferring) activity"/>
    <property type="evidence" value="ECO:0007669"/>
    <property type="project" value="UniProtKB-EC"/>
</dbReference>
<dbReference type="PIRSF" id="PIRSF000156">
    <property type="entry name" value="Pyruvate_dh_E1"/>
    <property type="match status" value="1"/>
</dbReference>
<dbReference type="InterPro" id="IPR041621">
    <property type="entry name" value="PDH_E1_M"/>
</dbReference>
<dbReference type="PROSITE" id="PS50003">
    <property type="entry name" value="PH_DOMAIN"/>
    <property type="match status" value="1"/>
</dbReference>
<sequence length="897" mass="100130">MNWLNDMLQSDPDPQETREWIDSMQAVIEKNGALRAHQLLEGMVEVTRRAGAYLPFSPTTEYVNTIAPQNEAKSPGDAALEWRIRSIIRWNAMATVVRANRKPGDLGGHIASFASGATLYDVGFNHFWRAPSDSHPGDLLFIQGHSAPGIYARSFLEGRISEQQLDNFRMEVDGQGISSYPHPWLMPDYWQTPTVSMGLGPLAAIYQAQFMKYLEHRGLIEKSDRKVWCFIGDGESDEPETLGAIALAGREGLDNLIFVVNCNLQRLDGPVRGNGKIIQELEGVFRGGGWNVIKLLWGSYWDPLLARDTSGVLKKLMMETVDGEYQNCKAFGGKYTRDNFFGKYPETAAMVANLSDDDIWRLNRGGHDPHKVYAAYHEAVNTKGMPTVILAKTVKGYGMGSAGESLNPTHQTKKLDDEAIRTFRDRFNIPVTDKQLEEAAQVPFYHPGENSPEVQYLKERRAALGGYLPQRRRKASQSFETPKLEAFDRLLKSTGDREISTTMAFVQGLNIALRDKQVGPRLVPIVADEARTFGMEGMFRQIGIYAPFGQKYKPVDADQLMYYREDQSGQVLQQGISEPGAMSSWMAAGTSYSVSNVPMLPFYIYYSMFGFQRIGDIAWQAADMRTRGFLLGGTAGRTTLNGEGLQHEDGFSHVVAGGIPNVRSYDPTFGFEVAVVLQHGMQKMLQEQVDEYYYVTLMNENYTHPDMPEGAAEGIIKGMYLLTDAGKPKKGELRVQLLGSGTILREAIAAAELLDKDFGVTADIWSCPSFNELRRDGFDAERWNRLNPEAKSPRKAYVTELLEGRQGPAIAATDYVRAYADQIRAFVPMAYTVLGTDGFGRSDTRANLRRHFEVDRYYIAHAAIAALAKEGKMTAKDVSRAIKQYKIDVEKANPVGV</sequence>
<dbReference type="InterPro" id="IPR035807">
    <property type="entry name" value="PDC_E1_N"/>
</dbReference>
<dbReference type="InterPro" id="IPR004660">
    <property type="entry name" value="PDH_E1"/>
</dbReference>
<evidence type="ECO:0000313" key="12">
    <source>
        <dbReference type="EMBL" id="QNN78744.1"/>
    </source>
</evidence>
<name>A0A7G9TF69_PSEMX</name>
<dbReference type="PANTHER" id="PTHR43825">
    <property type="entry name" value="PYRUVATE DEHYDROGENASE E1 COMPONENT"/>
    <property type="match status" value="1"/>
</dbReference>
<dbReference type="Pfam" id="PF00456">
    <property type="entry name" value="Transketolase_N"/>
    <property type="match status" value="1"/>
</dbReference>
<feature type="binding site" evidence="10">
    <location>
        <position position="263"/>
    </location>
    <ligand>
        <name>Mg(2+)</name>
        <dbReference type="ChEBI" id="CHEBI:18420"/>
    </ligand>
</feature>